<gene>
    <name evidence="1" type="ORF">SLAVMIC_00805</name>
</gene>
<name>A0A8D9CET6_9VIRU</name>
<organism evidence="1">
    <name type="scientific">uncultured marine phage</name>
    <dbReference type="NCBI Taxonomy" id="707152"/>
    <lineage>
        <taxon>Viruses</taxon>
        <taxon>environmental samples</taxon>
    </lineage>
</organism>
<protein>
    <submittedName>
        <fullName evidence="1">Uncharacterized protein</fullName>
    </submittedName>
</protein>
<accession>A0A8D9CET6</accession>
<dbReference type="EMBL" id="OU342829">
    <property type="protein sequence ID" value="CAG7581364.1"/>
    <property type="molecule type" value="Genomic_DNA"/>
</dbReference>
<reference evidence="1" key="1">
    <citation type="submission" date="2021-06" db="EMBL/GenBank/DDBJ databases">
        <authorList>
            <person name="Gannon L."/>
            <person name="Redgwell R T."/>
            <person name="Michniewski S."/>
            <person name="Harrison D C."/>
            <person name="Millard A."/>
        </authorList>
    </citation>
    <scope>NUCLEOTIDE SEQUENCE</scope>
</reference>
<sequence>MNKLKSYHNFLINEEFVSNFPFRVYKKSKEYYRIEKRTENGSWEEVEEDKKIDKILLKNCFLFVNELGRRQAISGNFKSTRDVPVHAWIECKSYEINGELSNKDGILYYNPFTVKKFSDRDSYENKMPMVIHKCDEIGVTGNFLQYSGATVTVKDINALVQKEVVTESLEYDFVYSPINI</sequence>
<evidence type="ECO:0000313" key="1">
    <source>
        <dbReference type="EMBL" id="CAG7581364.1"/>
    </source>
</evidence>
<proteinExistence type="predicted"/>